<evidence type="ECO:0000256" key="5">
    <source>
        <dbReference type="ARBA" id="ARBA00022723"/>
    </source>
</evidence>
<dbReference type="SMART" id="SM00861">
    <property type="entry name" value="Transket_pyr"/>
    <property type="match status" value="1"/>
</dbReference>
<dbReference type="InterPro" id="IPR005475">
    <property type="entry name" value="Transketolase-like_Pyr-bd"/>
</dbReference>
<comment type="similarity">
    <text evidence="2 10">Belongs to the transketolase family. DXPS subfamily.</text>
</comment>
<dbReference type="EMBL" id="CFOE01000073">
    <property type="protein sequence ID" value="CFE38019.1"/>
    <property type="molecule type" value="Genomic_DNA"/>
</dbReference>
<dbReference type="Gene3D" id="3.40.50.970">
    <property type="match status" value="2"/>
</dbReference>
<evidence type="ECO:0000256" key="4">
    <source>
        <dbReference type="ARBA" id="ARBA00022679"/>
    </source>
</evidence>
<accession>A0A0E8VEB1</accession>
<dbReference type="EC" id="2.2.1.7" evidence="10"/>
<organism evidence="12 16">
    <name type="scientific">Mycobacterium tuberculosis</name>
    <dbReference type="NCBI Taxonomy" id="1773"/>
    <lineage>
        <taxon>Bacteria</taxon>
        <taxon>Bacillati</taxon>
        <taxon>Actinomycetota</taxon>
        <taxon>Actinomycetes</taxon>
        <taxon>Mycobacteriales</taxon>
        <taxon>Mycobacteriaceae</taxon>
        <taxon>Mycobacterium</taxon>
        <taxon>Mycobacterium tuberculosis complex</taxon>
    </lineage>
</organism>
<protein>
    <recommendedName>
        <fullName evidence="10">1-deoxy-D-xylulose-5-phosphate synthase</fullName>
        <ecNumber evidence="10">2.2.1.7</ecNumber>
    </recommendedName>
    <alternativeName>
        <fullName evidence="10">1-deoxyxylulose-5-phosphate synthase</fullName>
        <shortName evidence="10">DXP synthase</shortName>
        <shortName evidence="10">DXPS</shortName>
    </alternativeName>
</protein>
<evidence type="ECO:0000313" key="14">
    <source>
        <dbReference type="EMBL" id="MBP0684909.1"/>
    </source>
</evidence>
<comment type="cofactor">
    <cofactor evidence="10">
        <name>thiamine diphosphate</name>
        <dbReference type="ChEBI" id="CHEBI:58937"/>
    </cofactor>
    <text evidence="10">Binds 1 thiamine pyrophosphate per subunit.</text>
</comment>
<dbReference type="Proteomes" id="UP000671119">
    <property type="component" value="Unassembled WGS sequence"/>
</dbReference>
<evidence type="ECO:0000313" key="17">
    <source>
        <dbReference type="Proteomes" id="UP000671119"/>
    </source>
</evidence>
<evidence type="ECO:0000256" key="1">
    <source>
        <dbReference type="ARBA" id="ARBA00004980"/>
    </source>
</evidence>
<dbReference type="GO" id="GO:0019288">
    <property type="term" value="P:isopentenyl diphosphate biosynthetic process, methylerythritol 4-phosphate pathway"/>
    <property type="evidence" value="ECO:0007669"/>
    <property type="project" value="TreeGrafter"/>
</dbReference>
<name>A0A0E8VEB1_MYCTX</name>
<evidence type="ECO:0000256" key="3">
    <source>
        <dbReference type="ARBA" id="ARBA00011738"/>
    </source>
</evidence>
<evidence type="ECO:0000256" key="7">
    <source>
        <dbReference type="ARBA" id="ARBA00022977"/>
    </source>
</evidence>
<feature type="binding site" evidence="10">
    <location>
        <position position="184"/>
    </location>
    <ligand>
        <name>thiamine diphosphate</name>
        <dbReference type="ChEBI" id="CHEBI:58937"/>
    </ligand>
</feature>
<dbReference type="CDD" id="cd07033">
    <property type="entry name" value="TPP_PYR_DXS_TK_like"/>
    <property type="match status" value="1"/>
</dbReference>
<keyword evidence="9 10" id="KW-0414">Isoprene biosynthesis</keyword>
<evidence type="ECO:0000313" key="16">
    <source>
        <dbReference type="Proteomes" id="UP000048289"/>
    </source>
</evidence>
<comment type="catalytic activity">
    <reaction evidence="10">
        <text>D-glyceraldehyde 3-phosphate + pyruvate + H(+) = 1-deoxy-D-xylulose 5-phosphate + CO2</text>
        <dbReference type="Rhea" id="RHEA:12605"/>
        <dbReference type="ChEBI" id="CHEBI:15361"/>
        <dbReference type="ChEBI" id="CHEBI:15378"/>
        <dbReference type="ChEBI" id="CHEBI:16526"/>
        <dbReference type="ChEBI" id="CHEBI:57792"/>
        <dbReference type="ChEBI" id="CHEBI:59776"/>
        <dbReference type="EC" id="2.2.1.7"/>
    </reaction>
</comment>
<proteinExistence type="inferred from homology"/>
<dbReference type="GO" id="GO:0005829">
    <property type="term" value="C:cytosol"/>
    <property type="evidence" value="ECO:0007669"/>
    <property type="project" value="TreeGrafter"/>
</dbReference>
<sequence length="612" mass="65206">MTTTIRNGRGDLITAIGGPCDVQALPESQLPELAVQMRRRLIETVTATGGHLGAGLGMVELTIALHRVFTSPHDIVVFDTGHQTYPHKLLTGRGKDFATLRQADGLSGYPNRHESPHDWVENSHASVSLAWVDGIAKALALQGQCDRRVIAVIGDGALTGGVAWEGLNNLGAATRPVIVVLNDNGRSYDPTAGALAAHLEELRVGTPRGPNLFENMGFTYIGPVDGHNIPDTCAVLRKAAAAARPVVVHAVTSKGRGYPPAEADERDHMHACGVVDIATGLASTPSQRSWTDVFEDEIARIADDRSDVVGLTAAMRLPTGLGALSRRYPHRVFDSGIAEQHLLASAAGLAAAGTHPVVAVYSTFLHRAFDQLLFDIGLHRLPVTLVLDRAGVTGPDGPSHHGLWDLALLACVPGFQIACPRDAPRLRQQLRTAIATAAPTAVRFPKGAPGEPITAEHTIGGLDVLHTPPPHWRPDVLLVAVGAMSRPCMDAARCLSEEQIGVTVVDPQWVWPISPALTELAGRHRITVCVEDAIADVGIGAHLSHHIGRTHPRTRTYTLGLPPAYIPHASRDHILSSHGLTGPAIRIRCKSLLNALHEVPGPEDHPDSGDSY</sequence>
<dbReference type="Proteomes" id="UP000045842">
    <property type="component" value="Unassembled WGS sequence"/>
</dbReference>
<dbReference type="GO" id="GO:0030976">
    <property type="term" value="F:thiamine pyrophosphate binding"/>
    <property type="evidence" value="ECO:0007669"/>
    <property type="project" value="UniProtKB-UniRule"/>
</dbReference>
<dbReference type="InterPro" id="IPR049557">
    <property type="entry name" value="Transketolase_CS"/>
</dbReference>
<evidence type="ECO:0000256" key="9">
    <source>
        <dbReference type="ARBA" id="ARBA00023229"/>
    </source>
</evidence>
<dbReference type="PROSITE" id="PS00801">
    <property type="entry name" value="TRANSKETOLASE_1"/>
    <property type="match status" value="1"/>
</dbReference>
<dbReference type="Proteomes" id="UP000048289">
    <property type="component" value="Unassembled WGS sequence"/>
</dbReference>
<keyword evidence="8 10" id="KW-0786">Thiamine pyrophosphate</keyword>
<keyword evidence="4 10" id="KW-0808">Transferase</keyword>
<dbReference type="InterPro" id="IPR020826">
    <property type="entry name" value="Transketolase_BS"/>
</dbReference>
<comment type="subunit">
    <text evidence="3 10">Homodimer.</text>
</comment>
<reference evidence="14 17" key="2">
    <citation type="submission" date="2021-03" db="EMBL/GenBank/DDBJ databases">
        <title>Whole Genome Sequencing of Mycobacterium tuberculosis clinical isolates from Arunachal Pradesh, India.</title>
        <authorList>
            <person name="Singh S."/>
            <person name="Mudliar S.R."/>
            <person name="Kulsum U."/>
            <person name="Rufai S.B."/>
            <person name="Singh P.K."/>
            <person name="Umpo M."/>
            <person name="Nyori M."/>
        </authorList>
    </citation>
    <scope>NUCLEOTIDE SEQUENCE [LARGE SCALE GENOMIC DNA]</scope>
    <source>
        <strain evidence="14 17">OMICS/BPL/0142/20/SP</strain>
    </source>
</reference>
<dbReference type="Gene3D" id="3.40.50.920">
    <property type="match status" value="1"/>
</dbReference>
<dbReference type="EMBL" id="JAGIZI010000034">
    <property type="protein sequence ID" value="MBP0684909.1"/>
    <property type="molecule type" value="Genomic_DNA"/>
</dbReference>
<evidence type="ECO:0000313" key="12">
    <source>
        <dbReference type="EMBL" id="CFE38019.1"/>
    </source>
</evidence>
<comment type="function">
    <text evidence="10">Catalyzes the acyloin condensation reaction between C atoms 2 and 3 of pyruvate and glyceraldehyde 3-phosphate to yield 1-deoxy-D-xylulose-5-phosphate (DXP).</text>
</comment>
<dbReference type="GO" id="GO:0000287">
    <property type="term" value="F:magnesium ion binding"/>
    <property type="evidence" value="ECO:0007669"/>
    <property type="project" value="UniProtKB-UniRule"/>
</dbReference>
<dbReference type="PANTHER" id="PTHR43322">
    <property type="entry name" value="1-D-DEOXYXYLULOSE 5-PHOSPHATE SYNTHASE-RELATED"/>
    <property type="match status" value="1"/>
</dbReference>
<dbReference type="CDD" id="cd02007">
    <property type="entry name" value="TPP_DXS"/>
    <property type="match status" value="1"/>
</dbReference>
<dbReference type="AlphaFoldDB" id="A0A0E8VEB1"/>
<dbReference type="NCBIfam" id="NF003933">
    <property type="entry name" value="PRK05444.2-2"/>
    <property type="match status" value="1"/>
</dbReference>
<dbReference type="Pfam" id="PF02779">
    <property type="entry name" value="Transket_pyr"/>
    <property type="match status" value="1"/>
</dbReference>
<evidence type="ECO:0000313" key="15">
    <source>
        <dbReference type="Proteomes" id="UP000045842"/>
    </source>
</evidence>
<evidence type="ECO:0000256" key="6">
    <source>
        <dbReference type="ARBA" id="ARBA00022842"/>
    </source>
</evidence>
<evidence type="ECO:0000313" key="13">
    <source>
        <dbReference type="EMBL" id="COU96658.1"/>
    </source>
</evidence>
<feature type="binding site" evidence="10">
    <location>
        <position position="155"/>
    </location>
    <ligand>
        <name>Mg(2+)</name>
        <dbReference type="ChEBI" id="CHEBI:18420"/>
    </ligand>
</feature>
<dbReference type="UniPathway" id="UPA00064">
    <property type="reaction ID" value="UER00091"/>
</dbReference>
<dbReference type="HAMAP" id="MF_00315">
    <property type="entry name" value="DXP_synth"/>
    <property type="match status" value="1"/>
</dbReference>
<dbReference type="SUPFAM" id="SSF52518">
    <property type="entry name" value="Thiamin diphosphate-binding fold (THDP-binding)"/>
    <property type="match status" value="2"/>
</dbReference>
<feature type="domain" description="Transketolase-like pyrimidine-binding" evidence="11">
    <location>
        <begin position="288"/>
        <end position="451"/>
    </location>
</feature>
<comment type="cofactor">
    <cofactor evidence="10">
        <name>Mg(2+)</name>
        <dbReference type="ChEBI" id="CHEBI:18420"/>
    </cofactor>
    <text evidence="10">Binds 1 Mg(2+) ion per subunit.</text>
</comment>
<feature type="binding site" evidence="10">
    <location>
        <begin position="123"/>
        <end position="125"/>
    </location>
    <ligand>
        <name>thiamine diphosphate</name>
        <dbReference type="ChEBI" id="CHEBI:58937"/>
    </ligand>
</feature>
<evidence type="ECO:0000256" key="10">
    <source>
        <dbReference type="HAMAP-Rule" id="MF_00315"/>
    </source>
</evidence>
<dbReference type="GO" id="GO:0008661">
    <property type="term" value="F:1-deoxy-D-xylulose-5-phosphate synthase activity"/>
    <property type="evidence" value="ECO:0007669"/>
    <property type="project" value="UniProtKB-UniRule"/>
</dbReference>
<dbReference type="Pfam" id="PF13292">
    <property type="entry name" value="DXP_synthase_N"/>
    <property type="match status" value="2"/>
</dbReference>
<feature type="binding site" evidence="10">
    <location>
        <begin position="156"/>
        <end position="157"/>
    </location>
    <ligand>
        <name>thiamine diphosphate</name>
        <dbReference type="ChEBI" id="CHEBI:58937"/>
    </ligand>
</feature>
<gene>
    <name evidence="12" type="primary">dxs_1</name>
    <name evidence="10" type="synonym">dxs</name>
    <name evidence="13" type="ORF">ERS007679_00738</name>
    <name evidence="12" type="ORF">ERS007681_00881</name>
    <name evidence="14" type="ORF">J8J21_17675</name>
</gene>
<evidence type="ECO:0000256" key="2">
    <source>
        <dbReference type="ARBA" id="ARBA00011081"/>
    </source>
</evidence>
<dbReference type="InterPro" id="IPR033248">
    <property type="entry name" value="Transketolase_C"/>
</dbReference>
<feature type="binding site" evidence="10">
    <location>
        <position position="339"/>
    </location>
    <ligand>
        <name>thiamine diphosphate</name>
        <dbReference type="ChEBI" id="CHEBI:58937"/>
    </ligand>
</feature>
<dbReference type="InterPro" id="IPR005477">
    <property type="entry name" value="Dxylulose-5-P_synthase"/>
</dbReference>
<feature type="binding site" evidence="10">
    <location>
        <position position="184"/>
    </location>
    <ligand>
        <name>Mg(2+)</name>
        <dbReference type="ChEBI" id="CHEBI:18420"/>
    </ligand>
</feature>
<keyword evidence="7 10" id="KW-0784">Thiamine biosynthesis</keyword>
<dbReference type="InterPro" id="IPR029061">
    <property type="entry name" value="THDP-binding"/>
</dbReference>
<feature type="binding site" evidence="10">
    <location>
        <position position="258"/>
    </location>
    <ligand>
        <name>thiamine diphosphate</name>
        <dbReference type="ChEBI" id="CHEBI:58937"/>
    </ligand>
</feature>
<keyword evidence="5 10" id="KW-0479">Metal-binding</keyword>
<dbReference type="FunFam" id="3.40.50.970:FF:000010">
    <property type="entry name" value="1-deoxy-D-xylulose-5-phosphate synthase"/>
    <property type="match status" value="1"/>
</dbReference>
<dbReference type="EMBL" id="CSAD01000064">
    <property type="protein sequence ID" value="COU96658.1"/>
    <property type="molecule type" value="Genomic_DNA"/>
</dbReference>
<dbReference type="GO" id="GO:0009228">
    <property type="term" value="P:thiamine biosynthetic process"/>
    <property type="evidence" value="ECO:0007669"/>
    <property type="project" value="UniProtKB-UniRule"/>
</dbReference>
<dbReference type="Pfam" id="PF02780">
    <property type="entry name" value="Transketolase_C"/>
    <property type="match status" value="1"/>
</dbReference>
<dbReference type="SUPFAM" id="SSF52922">
    <property type="entry name" value="TK C-terminal domain-like"/>
    <property type="match status" value="1"/>
</dbReference>
<dbReference type="GO" id="GO:0016114">
    <property type="term" value="P:terpenoid biosynthetic process"/>
    <property type="evidence" value="ECO:0007669"/>
    <property type="project" value="UniProtKB-UniRule"/>
</dbReference>
<comment type="pathway">
    <text evidence="1 10">Metabolic intermediate biosynthesis; 1-deoxy-D-xylulose 5-phosphate biosynthesis; 1-deoxy-D-xylulose 5-phosphate from D-glyceraldehyde 3-phosphate and pyruvate: step 1/1.</text>
</comment>
<keyword evidence="6 10" id="KW-0460">Magnesium</keyword>
<evidence type="ECO:0000259" key="11">
    <source>
        <dbReference type="SMART" id="SM00861"/>
    </source>
</evidence>
<dbReference type="PROSITE" id="PS00802">
    <property type="entry name" value="TRANSKETOLASE_2"/>
    <property type="match status" value="1"/>
</dbReference>
<feature type="binding site" evidence="10">
    <location>
        <position position="82"/>
    </location>
    <ligand>
        <name>thiamine diphosphate</name>
        <dbReference type="ChEBI" id="CHEBI:58937"/>
    </ligand>
</feature>
<reference evidence="15 16" key="1">
    <citation type="submission" date="2015-03" db="EMBL/GenBank/DDBJ databases">
        <authorList>
            <consortium name="Pathogen Informatics"/>
        </authorList>
    </citation>
    <scope>NUCLEOTIDE SEQUENCE [LARGE SCALE GENOMIC DNA]</scope>
    <source>
        <strain evidence="13 15">G09801536</strain>
        <strain evidence="12 16">G09901357</strain>
    </source>
</reference>
<dbReference type="InterPro" id="IPR009014">
    <property type="entry name" value="Transketo_C/PFOR_II"/>
</dbReference>
<dbReference type="PANTHER" id="PTHR43322:SF5">
    <property type="entry name" value="1-DEOXY-D-XYLULOSE-5-PHOSPHATE SYNTHASE, CHLOROPLASTIC"/>
    <property type="match status" value="1"/>
</dbReference>
<evidence type="ECO:0000256" key="8">
    <source>
        <dbReference type="ARBA" id="ARBA00023052"/>
    </source>
</evidence>